<evidence type="ECO:0000256" key="1">
    <source>
        <dbReference type="SAM" id="MobiDB-lite"/>
    </source>
</evidence>
<keyword evidence="2" id="KW-1133">Transmembrane helix</keyword>
<feature type="compositionally biased region" description="Low complexity" evidence="1">
    <location>
        <begin position="125"/>
        <end position="150"/>
    </location>
</feature>
<dbReference type="Proteomes" id="UP000807353">
    <property type="component" value="Unassembled WGS sequence"/>
</dbReference>
<feature type="region of interest" description="Disordered" evidence="1">
    <location>
        <begin position="208"/>
        <end position="319"/>
    </location>
</feature>
<feature type="compositionally biased region" description="Polar residues" evidence="1">
    <location>
        <begin position="258"/>
        <end position="286"/>
    </location>
</feature>
<feature type="region of interest" description="Disordered" evidence="1">
    <location>
        <begin position="367"/>
        <end position="406"/>
    </location>
</feature>
<feature type="compositionally biased region" description="Polar residues" evidence="1">
    <location>
        <begin position="65"/>
        <end position="80"/>
    </location>
</feature>
<protein>
    <submittedName>
        <fullName evidence="3">Uncharacterized protein</fullName>
    </submittedName>
</protein>
<organism evidence="3 4">
    <name type="scientific">Collybia nuda</name>
    <dbReference type="NCBI Taxonomy" id="64659"/>
    <lineage>
        <taxon>Eukaryota</taxon>
        <taxon>Fungi</taxon>
        <taxon>Dikarya</taxon>
        <taxon>Basidiomycota</taxon>
        <taxon>Agaricomycotina</taxon>
        <taxon>Agaricomycetes</taxon>
        <taxon>Agaricomycetidae</taxon>
        <taxon>Agaricales</taxon>
        <taxon>Tricholomatineae</taxon>
        <taxon>Clitocybaceae</taxon>
        <taxon>Collybia</taxon>
    </lineage>
</organism>
<dbReference type="AlphaFoldDB" id="A0A9P6CIA8"/>
<sequence>MLDFIYRWLPKTEPAKSDDDFRLPFPVTERAGWKRHDLQPSSTSVGPPIPSPYPQSLTGFDGHHNQWQRPQPAQSRSGPSNVAWIRTEPEAASGDEAIPVILPSLAPPAVIRIPSNPHFHPIGRSVSSPPTSPSYSSTSPSSSSSGASSPKWNLKLNTATAFSQSTHSLRLDSRPYTTSTDLFGYANQYPLVKQLSPIAEQDYFSPESLRHTKPLPNASDNDASPSVSYSYTNPSPGGSQSSEITRPSPSYSHPFITRQLNRTISQTSSRTHVSTASSIPRLSTQSSPPPSIPPLNLTPPFPGPHPSQNGNGPPLRPRRSTMVAMPTITGSSGSEGYIDDVYGGDDDLESLHAESFVTASDAIGDHIPLSPLGEEEDTTDVHSHLDVERPRTTSLPSVRSGRSRPSASESFISRRWNRDVALGSGVVTFRAKRQLISATPAFWAFWLGFVCPFLWLIGGWHFTRFGEQPPRLTFWEFYFNAGYWKDKLCAGKRRKSLPQGGSMITVTATSHHPLPKWVAEKQSSEDGRARLNDPKRSLRGISFGYPFIPRPVQLVPRGPAAWNIRLAHRTFAIIQKPNRLFDHFYGVKLKEVRGRPESGRRMFDPWIQRCRYAFCYALVILCVGLCTACTYLIIYNTRQLR</sequence>
<feature type="region of interest" description="Disordered" evidence="1">
    <location>
        <begin position="33"/>
        <end position="80"/>
    </location>
</feature>
<feature type="transmembrane region" description="Helical" evidence="2">
    <location>
        <begin position="441"/>
        <end position="462"/>
    </location>
</feature>
<evidence type="ECO:0000313" key="3">
    <source>
        <dbReference type="EMBL" id="KAF9467137.1"/>
    </source>
</evidence>
<feature type="transmembrane region" description="Helical" evidence="2">
    <location>
        <begin position="610"/>
        <end position="634"/>
    </location>
</feature>
<keyword evidence="2" id="KW-0472">Membrane</keyword>
<feature type="compositionally biased region" description="Basic and acidic residues" evidence="1">
    <location>
        <begin position="379"/>
        <end position="391"/>
    </location>
</feature>
<feature type="region of interest" description="Disordered" evidence="1">
    <location>
        <begin position="121"/>
        <end position="150"/>
    </location>
</feature>
<evidence type="ECO:0000256" key="2">
    <source>
        <dbReference type="SAM" id="Phobius"/>
    </source>
</evidence>
<reference evidence="3" key="1">
    <citation type="submission" date="2020-11" db="EMBL/GenBank/DDBJ databases">
        <authorList>
            <consortium name="DOE Joint Genome Institute"/>
            <person name="Ahrendt S."/>
            <person name="Riley R."/>
            <person name="Andreopoulos W."/>
            <person name="Labutti K."/>
            <person name="Pangilinan J."/>
            <person name="Ruiz-Duenas F.J."/>
            <person name="Barrasa J.M."/>
            <person name="Sanchez-Garcia M."/>
            <person name="Camarero S."/>
            <person name="Miyauchi S."/>
            <person name="Serrano A."/>
            <person name="Linde D."/>
            <person name="Babiker R."/>
            <person name="Drula E."/>
            <person name="Ayuso-Fernandez I."/>
            <person name="Pacheco R."/>
            <person name="Padilla G."/>
            <person name="Ferreira P."/>
            <person name="Barriuso J."/>
            <person name="Kellner H."/>
            <person name="Castanera R."/>
            <person name="Alfaro M."/>
            <person name="Ramirez L."/>
            <person name="Pisabarro A.G."/>
            <person name="Kuo A."/>
            <person name="Tritt A."/>
            <person name="Lipzen A."/>
            <person name="He G."/>
            <person name="Yan M."/>
            <person name="Ng V."/>
            <person name="Cullen D."/>
            <person name="Martin F."/>
            <person name="Rosso M.-N."/>
            <person name="Henrissat B."/>
            <person name="Hibbett D."/>
            <person name="Martinez A.T."/>
            <person name="Grigoriev I.V."/>
        </authorList>
    </citation>
    <scope>NUCLEOTIDE SEQUENCE</scope>
    <source>
        <strain evidence="3">CBS 247.69</strain>
    </source>
</reference>
<gene>
    <name evidence="3" type="ORF">BDZ94DRAFT_53475</name>
</gene>
<dbReference type="OrthoDB" id="3251367at2759"/>
<evidence type="ECO:0000313" key="4">
    <source>
        <dbReference type="Proteomes" id="UP000807353"/>
    </source>
</evidence>
<feature type="compositionally biased region" description="Pro residues" evidence="1">
    <location>
        <begin position="287"/>
        <end position="305"/>
    </location>
</feature>
<accession>A0A9P6CIA8</accession>
<feature type="compositionally biased region" description="Polar residues" evidence="1">
    <location>
        <begin position="218"/>
        <end position="251"/>
    </location>
</feature>
<comment type="caution">
    <text evidence="3">The sequence shown here is derived from an EMBL/GenBank/DDBJ whole genome shotgun (WGS) entry which is preliminary data.</text>
</comment>
<keyword evidence="2" id="KW-0812">Transmembrane</keyword>
<name>A0A9P6CIA8_9AGAR</name>
<proteinExistence type="predicted"/>
<dbReference type="EMBL" id="MU150238">
    <property type="protein sequence ID" value="KAF9467137.1"/>
    <property type="molecule type" value="Genomic_DNA"/>
</dbReference>
<keyword evidence="4" id="KW-1185">Reference proteome</keyword>